<evidence type="ECO:0008006" key="3">
    <source>
        <dbReference type="Google" id="ProtNLM"/>
    </source>
</evidence>
<gene>
    <name evidence="2" type="ORF">FPAR1323_LOCUS15775</name>
</gene>
<dbReference type="AlphaFoldDB" id="A0A7S2D7U9"/>
<accession>A0A7S2D7U9</accession>
<protein>
    <recommendedName>
        <fullName evidence="3">Nucleoside-diphosphate kinase</fullName>
    </recommendedName>
</protein>
<proteinExistence type="predicted"/>
<reference evidence="2" key="1">
    <citation type="submission" date="2021-01" db="EMBL/GenBank/DDBJ databases">
        <authorList>
            <person name="Corre E."/>
            <person name="Pelletier E."/>
            <person name="Niang G."/>
            <person name="Scheremetjew M."/>
            <person name="Finn R."/>
            <person name="Kale V."/>
            <person name="Holt S."/>
            <person name="Cochrane G."/>
            <person name="Meng A."/>
            <person name="Brown T."/>
            <person name="Cohen L."/>
        </authorList>
    </citation>
    <scope>NUCLEOTIDE SEQUENCE</scope>
    <source>
        <strain evidence="2">RCC1693</strain>
    </source>
</reference>
<feature type="region of interest" description="Disordered" evidence="1">
    <location>
        <begin position="361"/>
        <end position="381"/>
    </location>
</feature>
<name>A0A7S2D7U9_9STRA</name>
<evidence type="ECO:0000256" key="1">
    <source>
        <dbReference type="SAM" id="MobiDB-lite"/>
    </source>
</evidence>
<dbReference type="InterPro" id="IPR036850">
    <property type="entry name" value="NDK-like_dom_sf"/>
</dbReference>
<organism evidence="2">
    <name type="scientific">Florenciella parvula</name>
    <dbReference type="NCBI Taxonomy" id="236787"/>
    <lineage>
        <taxon>Eukaryota</taxon>
        <taxon>Sar</taxon>
        <taxon>Stramenopiles</taxon>
        <taxon>Ochrophyta</taxon>
        <taxon>Dictyochophyceae</taxon>
        <taxon>Florenciellales</taxon>
        <taxon>Florenciella</taxon>
    </lineage>
</organism>
<feature type="compositionally biased region" description="Low complexity" evidence="1">
    <location>
        <begin position="361"/>
        <end position="372"/>
    </location>
</feature>
<sequence length="381" mass="40671">MAHSEEIALACDKTAGGWDWSSGVSYNTALVFIKPHAVNDAVKAFVSSELKAQSLDIIAEGRLTGPEIESGGIIDNHYAAIATNAMKVEPADIAVADDKKAKFAEAFECSWDSVLTAGTVMNVTKALEVLAQTGTGLAAVWDKGVNKIKLASGCYVSKCTYAMVNNDEGDDVGVPCEEGEDGATTIYLINGFYGAMRESYITESAQVYFYVVGFTSDKVTWNKFRTEIIGPTNPDDAPEGSIRGKGKAQWESLGMPGCPNVGENVVHASAGPLEGLKERCVWLGLNTETDPFGQKLAEVIWSSEAGDTMERLLADDTFEFAGVSMGAFDLTENKESLEVLCICNNLAYATPDETKEFYAVEPAAQEEAAPAEGEAKAEEAA</sequence>
<dbReference type="Gene3D" id="3.30.70.141">
    <property type="entry name" value="Nucleoside diphosphate kinase-like domain"/>
    <property type="match status" value="1"/>
</dbReference>
<dbReference type="EMBL" id="HBGT01030181">
    <property type="protein sequence ID" value="CAD9445012.1"/>
    <property type="molecule type" value="Transcribed_RNA"/>
</dbReference>
<evidence type="ECO:0000313" key="2">
    <source>
        <dbReference type="EMBL" id="CAD9445012.1"/>
    </source>
</evidence>
<dbReference type="SUPFAM" id="SSF54919">
    <property type="entry name" value="Nucleoside diphosphate kinase, NDK"/>
    <property type="match status" value="1"/>
</dbReference>